<comment type="caution">
    <text evidence="6">The sequence shown here is derived from an EMBL/GenBank/DDBJ whole genome shotgun (WGS) entry which is preliminary data.</text>
</comment>
<dbReference type="PANTHER" id="PTHR43847">
    <property type="entry name" value="BLL3993 PROTEIN"/>
    <property type="match status" value="1"/>
</dbReference>
<dbReference type="Pfam" id="PF04140">
    <property type="entry name" value="ICMT"/>
    <property type="match status" value="1"/>
</dbReference>
<accession>A0A101V1B1</accession>
<feature type="transmembrane region" description="Helical" evidence="5">
    <location>
        <begin position="149"/>
        <end position="177"/>
    </location>
</feature>
<keyword evidence="3 5" id="KW-1133">Transmembrane helix</keyword>
<dbReference type="GO" id="GO:0004671">
    <property type="term" value="F:protein C-terminal S-isoprenylcysteine carboxyl O-methyltransferase activity"/>
    <property type="evidence" value="ECO:0007669"/>
    <property type="project" value="InterPro"/>
</dbReference>
<evidence type="ECO:0000256" key="4">
    <source>
        <dbReference type="ARBA" id="ARBA00023136"/>
    </source>
</evidence>
<dbReference type="RefSeq" id="WP_067019633.1">
    <property type="nucleotide sequence ID" value="NZ_KQ949080.1"/>
</dbReference>
<dbReference type="InterPro" id="IPR007269">
    <property type="entry name" value="ICMT_MeTrfase"/>
</dbReference>
<evidence type="ECO:0000256" key="1">
    <source>
        <dbReference type="ARBA" id="ARBA00004141"/>
    </source>
</evidence>
<keyword evidence="2 5" id="KW-0812">Transmembrane</keyword>
<dbReference type="AlphaFoldDB" id="A0A101V1B1"/>
<evidence type="ECO:0008006" key="8">
    <source>
        <dbReference type="Google" id="ProtNLM"/>
    </source>
</evidence>
<feature type="transmembrane region" description="Helical" evidence="5">
    <location>
        <begin position="92"/>
        <end position="111"/>
    </location>
</feature>
<dbReference type="Gene3D" id="1.20.120.1630">
    <property type="match status" value="1"/>
</dbReference>
<evidence type="ECO:0000256" key="5">
    <source>
        <dbReference type="SAM" id="Phobius"/>
    </source>
</evidence>
<sequence length="208" mass="22482">MKRLESVFPPLLFLSGLAALGHGLATGTGVVRVALGLYLVWTLLELRITFRVHPGDAGGDDAASMPLYGLARGAVVASAVFVPPLWAPSDAVFQGVALAVFVAGVVLRLGAIRQLGRFYSHKVRTLTDHMIVRSGPYRLVRHPAYSGMVVGHIGFVALLLNPVSLFALVGLLVPAIVHRIRVEERTLMELTGYPDYARGRKRLVPAVW</sequence>
<name>A0A101V1B1_9ACTN</name>
<dbReference type="STRING" id="909626.AQJ91_12205"/>
<reference evidence="6 7" key="1">
    <citation type="submission" date="2015-10" db="EMBL/GenBank/DDBJ databases">
        <title>Draft genome sequence of Streptomyces sp. RV15, isolated from a marine sponge.</title>
        <authorList>
            <person name="Ruckert C."/>
            <person name="Abdelmohsen U.R."/>
            <person name="Winkler A."/>
            <person name="Hentschel U."/>
            <person name="Kalinowski J."/>
            <person name="Kampfer P."/>
            <person name="Glaeser S."/>
        </authorList>
    </citation>
    <scope>NUCLEOTIDE SEQUENCE [LARGE SCALE GENOMIC DNA]</scope>
    <source>
        <strain evidence="6 7">RV15</strain>
    </source>
</reference>
<dbReference type="GO" id="GO:0016020">
    <property type="term" value="C:membrane"/>
    <property type="evidence" value="ECO:0007669"/>
    <property type="project" value="UniProtKB-SubCell"/>
</dbReference>
<evidence type="ECO:0000313" key="7">
    <source>
        <dbReference type="Proteomes" id="UP000053260"/>
    </source>
</evidence>
<protein>
    <recommendedName>
        <fullName evidence="8">Isoprenylcysteine carboxylmethyltransferase family protein</fullName>
    </recommendedName>
</protein>
<dbReference type="EMBL" id="LMXB01000031">
    <property type="protein sequence ID" value="KUO20685.1"/>
    <property type="molecule type" value="Genomic_DNA"/>
</dbReference>
<comment type="subcellular location">
    <subcellularLocation>
        <location evidence="1">Membrane</location>
        <topology evidence="1">Multi-pass membrane protein</topology>
    </subcellularLocation>
</comment>
<evidence type="ECO:0000256" key="2">
    <source>
        <dbReference type="ARBA" id="ARBA00022692"/>
    </source>
</evidence>
<dbReference type="Proteomes" id="UP000053260">
    <property type="component" value="Unassembled WGS sequence"/>
</dbReference>
<dbReference type="PANTHER" id="PTHR43847:SF1">
    <property type="entry name" value="BLL3993 PROTEIN"/>
    <property type="match status" value="1"/>
</dbReference>
<gene>
    <name evidence="6" type="ORF">AQJ91_12205</name>
</gene>
<proteinExistence type="predicted"/>
<dbReference type="OrthoDB" id="7203053at2"/>
<keyword evidence="7" id="KW-1185">Reference proteome</keyword>
<dbReference type="InterPro" id="IPR052527">
    <property type="entry name" value="Metal_cation-efflux_comp"/>
</dbReference>
<organism evidence="6 7">
    <name type="scientific">Streptomyces dysideae</name>
    <dbReference type="NCBI Taxonomy" id="909626"/>
    <lineage>
        <taxon>Bacteria</taxon>
        <taxon>Bacillati</taxon>
        <taxon>Actinomycetota</taxon>
        <taxon>Actinomycetes</taxon>
        <taxon>Kitasatosporales</taxon>
        <taxon>Streptomycetaceae</taxon>
        <taxon>Streptomyces</taxon>
    </lineage>
</organism>
<evidence type="ECO:0000256" key="3">
    <source>
        <dbReference type="ARBA" id="ARBA00022989"/>
    </source>
</evidence>
<evidence type="ECO:0000313" key="6">
    <source>
        <dbReference type="EMBL" id="KUO20685.1"/>
    </source>
</evidence>
<keyword evidence="4 5" id="KW-0472">Membrane</keyword>